<dbReference type="SMART" id="SM00331">
    <property type="entry name" value="PP2C_SIG"/>
    <property type="match status" value="1"/>
</dbReference>
<gene>
    <name evidence="4" type="ORF">SAMN05216210_2015</name>
</gene>
<dbReference type="EMBL" id="LT629787">
    <property type="protein sequence ID" value="SDU14179.1"/>
    <property type="molecule type" value="Genomic_DNA"/>
</dbReference>
<dbReference type="GO" id="GO:0000160">
    <property type="term" value="P:phosphorelay signal transduction system"/>
    <property type="evidence" value="ECO:0007669"/>
    <property type="project" value="InterPro"/>
</dbReference>
<feature type="modified residue" description="4-aspartylphosphate" evidence="2">
    <location>
        <position position="65"/>
    </location>
</feature>
<keyword evidence="4" id="KW-0418">Kinase</keyword>
<dbReference type="InterPro" id="IPR001932">
    <property type="entry name" value="PPM-type_phosphatase-like_dom"/>
</dbReference>
<dbReference type="SUPFAM" id="SSF55874">
    <property type="entry name" value="ATPase domain of HSP90 chaperone/DNA topoisomerase II/histidine kinase"/>
    <property type="match status" value="1"/>
</dbReference>
<organism evidence="4 5">
    <name type="scientific">Halopseudomonas salegens</name>
    <dbReference type="NCBI Taxonomy" id="1434072"/>
    <lineage>
        <taxon>Bacteria</taxon>
        <taxon>Pseudomonadati</taxon>
        <taxon>Pseudomonadota</taxon>
        <taxon>Gammaproteobacteria</taxon>
        <taxon>Pseudomonadales</taxon>
        <taxon>Pseudomonadaceae</taxon>
        <taxon>Halopseudomonas</taxon>
    </lineage>
</organism>
<dbReference type="InterPro" id="IPR011006">
    <property type="entry name" value="CheY-like_superfamily"/>
</dbReference>
<evidence type="ECO:0000313" key="5">
    <source>
        <dbReference type="Proteomes" id="UP000243924"/>
    </source>
</evidence>
<dbReference type="Pfam" id="PF07228">
    <property type="entry name" value="SpoIIE"/>
    <property type="match status" value="1"/>
</dbReference>
<dbReference type="PROSITE" id="PS50110">
    <property type="entry name" value="RESPONSE_REGULATORY"/>
    <property type="match status" value="1"/>
</dbReference>
<dbReference type="InterPro" id="IPR001789">
    <property type="entry name" value="Sig_transdc_resp-reg_receiver"/>
</dbReference>
<keyword evidence="4" id="KW-0808">Transferase</keyword>
<name>A0A1H2G3S4_9GAMM</name>
<dbReference type="Gene3D" id="3.60.40.10">
    <property type="entry name" value="PPM-type phosphatase domain"/>
    <property type="match status" value="1"/>
</dbReference>
<evidence type="ECO:0000313" key="4">
    <source>
        <dbReference type="EMBL" id="SDU14179.1"/>
    </source>
</evidence>
<dbReference type="SUPFAM" id="SSF52172">
    <property type="entry name" value="CheY-like"/>
    <property type="match status" value="1"/>
</dbReference>
<evidence type="ECO:0000259" key="3">
    <source>
        <dbReference type="PROSITE" id="PS50110"/>
    </source>
</evidence>
<dbReference type="InterPro" id="IPR036890">
    <property type="entry name" value="HATPase_C_sf"/>
</dbReference>
<dbReference type="GO" id="GO:0016301">
    <property type="term" value="F:kinase activity"/>
    <property type="evidence" value="ECO:0007669"/>
    <property type="project" value="UniProtKB-KW"/>
</dbReference>
<dbReference type="SUPFAM" id="SSF81606">
    <property type="entry name" value="PP2C-like"/>
    <property type="match status" value="1"/>
</dbReference>
<proteinExistence type="predicted"/>
<reference evidence="5" key="1">
    <citation type="submission" date="2016-10" db="EMBL/GenBank/DDBJ databases">
        <authorList>
            <person name="Varghese N."/>
            <person name="Submissions S."/>
        </authorList>
    </citation>
    <scope>NUCLEOTIDE SEQUENCE [LARGE SCALE GENOMIC DNA]</scope>
    <source>
        <strain evidence="5">CECT 8338</strain>
    </source>
</reference>
<dbReference type="InterPro" id="IPR003594">
    <property type="entry name" value="HATPase_dom"/>
</dbReference>
<evidence type="ECO:0000256" key="1">
    <source>
        <dbReference type="ARBA" id="ARBA00022801"/>
    </source>
</evidence>
<dbReference type="Pfam" id="PF00072">
    <property type="entry name" value="Response_reg"/>
    <property type="match status" value="1"/>
</dbReference>
<evidence type="ECO:0000256" key="2">
    <source>
        <dbReference type="PROSITE-ProRule" id="PRU00169"/>
    </source>
</evidence>
<dbReference type="CDD" id="cd16936">
    <property type="entry name" value="HATPase_RsbW-like"/>
    <property type="match status" value="1"/>
</dbReference>
<dbReference type="Gene3D" id="3.30.565.10">
    <property type="entry name" value="Histidine kinase-like ATPase, C-terminal domain"/>
    <property type="match status" value="1"/>
</dbReference>
<dbReference type="InterPro" id="IPR052016">
    <property type="entry name" value="Bact_Sigma-Reg"/>
</dbReference>
<dbReference type="PANTHER" id="PTHR43156">
    <property type="entry name" value="STAGE II SPORULATION PROTEIN E-RELATED"/>
    <property type="match status" value="1"/>
</dbReference>
<dbReference type="STRING" id="1434072.SAMN05216210_2015"/>
<protein>
    <submittedName>
        <fullName evidence="4">Histidine kinase-like ATPase domain-containing protein</fullName>
    </submittedName>
</protein>
<dbReference type="SMART" id="SM00448">
    <property type="entry name" value="REC"/>
    <property type="match status" value="1"/>
</dbReference>
<keyword evidence="2" id="KW-0597">Phosphoprotein</keyword>
<dbReference type="PANTHER" id="PTHR43156:SF2">
    <property type="entry name" value="STAGE II SPORULATION PROTEIN E"/>
    <property type="match status" value="1"/>
</dbReference>
<accession>A0A1H2G3S4</accession>
<dbReference type="GO" id="GO:0016791">
    <property type="term" value="F:phosphatase activity"/>
    <property type="evidence" value="ECO:0007669"/>
    <property type="project" value="TreeGrafter"/>
</dbReference>
<dbReference type="InterPro" id="IPR036457">
    <property type="entry name" value="PPM-type-like_dom_sf"/>
</dbReference>
<dbReference type="Gene3D" id="3.40.50.2300">
    <property type="match status" value="1"/>
</dbReference>
<dbReference type="Proteomes" id="UP000243924">
    <property type="component" value="Chromosome I"/>
</dbReference>
<dbReference type="OrthoDB" id="9811749at2"/>
<dbReference type="AlphaFoldDB" id="A0A1H2G3S4"/>
<keyword evidence="5" id="KW-1185">Reference proteome</keyword>
<dbReference type="RefSeq" id="WP_092386519.1">
    <property type="nucleotide sequence ID" value="NZ_LT629787.1"/>
</dbReference>
<sequence>MAAAVPSGAEPPAGLRILVADDNPADRLILSRLVSRQGHEVLAAENGADAVEQFLRERPQLILLDAMMPVMDGFAAAQLIREAAGEDLVPIIFLTSLTETHALVRCLEAGGDDFLTKPYNPVILQAKIQAFQRMQEMHHTLQQQRDLISRQHERMVHDQELAKRIFDRVAHAGALDAPNVRYLQSAYAMFNGDVLLAAQCPAGGMHVLLADFTGHGLSAAIGAMPLAEVFYAMSARGFALQDILAELNDKLERILPVGVFCCALLAEINPLKHKLEVWNGGLPDAVLLDVDGSVQHWLPSTHLPLGVVPNDRFDVSTLTLPMSAGQRLLCWTDGIIETRNAQGQQFGDQGVAKVLAAGSGQPEQLFDHLLSAIKDFHGRKDDDLSLLQVSMPTDVLPRSPAMRFRSQREMHDWRLEHVFRAQAIRTQNPLPWLLDELLRVPGLRDHAGTLATVLSELFSNALEHGLLALDSSLKSTAEGFNRYYLQRSQRLQQLEEGWIRVMLDHTQEPSGGRLLIEVQDSGQGFVTAKTGTVIADSFRYAGRGLTLVAALTDEMQVLPDGRGVQVRLAWHAP</sequence>
<dbReference type="Pfam" id="PF13581">
    <property type="entry name" value="HATPase_c_2"/>
    <property type="match status" value="1"/>
</dbReference>
<keyword evidence="1" id="KW-0378">Hydrolase</keyword>
<feature type="domain" description="Response regulatory" evidence="3">
    <location>
        <begin position="16"/>
        <end position="132"/>
    </location>
</feature>